<dbReference type="Proteomes" id="UP001498476">
    <property type="component" value="Unassembled WGS sequence"/>
</dbReference>
<dbReference type="InterPro" id="IPR001138">
    <property type="entry name" value="Zn2Cys6_DnaBD"/>
</dbReference>
<evidence type="ECO:0000259" key="4">
    <source>
        <dbReference type="PROSITE" id="PS50048"/>
    </source>
</evidence>
<comment type="caution">
    <text evidence="5">The sequence shown here is derived from an EMBL/GenBank/DDBJ whole genome shotgun (WGS) entry which is preliminary data.</text>
</comment>
<dbReference type="InterPro" id="IPR036864">
    <property type="entry name" value="Zn2-C6_fun-type_DNA-bd_sf"/>
</dbReference>
<evidence type="ECO:0000313" key="5">
    <source>
        <dbReference type="EMBL" id="KAK7409364.1"/>
    </source>
</evidence>
<protein>
    <submittedName>
        <fullName evidence="5">Arginine metabolism regulation protein II</fullName>
    </submittedName>
</protein>
<dbReference type="SUPFAM" id="SSF57701">
    <property type="entry name" value="Zn2/Cys6 DNA-binding domain"/>
    <property type="match status" value="1"/>
</dbReference>
<dbReference type="PROSITE" id="PS00463">
    <property type="entry name" value="ZN2_CY6_FUNGAL_1"/>
    <property type="match status" value="1"/>
</dbReference>
<proteinExistence type="predicted"/>
<evidence type="ECO:0000313" key="6">
    <source>
        <dbReference type="Proteomes" id="UP001498476"/>
    </source>
</evidence>
<keyword evidence="2" id="KW-0539">Nucleus</keyword>
<comment type="subcellular location">
    <subcellularLocation>
        <location evidence="1">Nucleus</location>
    </subcellularLocation>
</comment>
<dbReference type="PROSITE" id="PS50048">
    <property type="entry name" value="ZN2_CY6_FUNGAL_2"/>
    <property type="match status" value="1"/>
</dbReference>
<dbReference type="SMART" id="SM00066">
    <property type="entry name" value="GAL4"/>
    <property type="match status" value="1"/>
</dbReference>
<evidence type="ECO:0000256" key="2">
    <source>
        <dbReference type="ARBA" id="ARBA00023242"/>
    </source>
</evidence>
<gene>
    <name evidence="5" type="primary">ARG81_2</name>
    <name evidence="5" type="ORF">QQX98_008426</name>
</gene>
<dbReference type="Gene3D" id="4.10.240.10">
    <property type="entry name" value="Zn(2)-C6 fungal-type DNA-binding domain"/>
    <property type="match status" value="1"/>
</dbReference>
<dbReference type="Pfam" id="PF00172">
    <property type="entry name" value="Zn_clus"/>
    <property type="match status" value="1"/>
</dbReference>
<accession>A0ABR1GVA0</accession>
<keyword evidence="6" id="KW-1185">Reference proteome</keyword>
<dbReference type="EMBL" id="JAZAVJ010000153">
    <property type="protein sequence ID" value="KAK7409364.1"/>
    <property type="molecule type" value="Genomic_DNA"/>
</dbReference>
<evidence type="ECO:0000256" key="1">
    <source>
        <dbReference type="ARBA" id="ARBA00004123"/>
    </source>
</evidence>
<evidence type="ECO:0000256" key="3">
    <source>
        <dbReference type="SAM" id="MobiDB-lite"/>
    </source>
</evidence>
<reference evidence="5 6" key="1">
    <citation type="journal article" date="2025" name="Microbiol. Resour. Announc.">
        <title>Draft genome sequences for Neonectria magnoliae and Neonectria punicea, canker pathogens of Liriodendron tulipifera and Acer saccharum in West Virginia.</title>
        <authorList>
            <person name="Petronek H.M."/>
            <person name="Kasson M.T."/>
            <person name="Metheny A.M."/>
            <person name="Stauder C.M."/>
            <person name="Lovett B."/>
            <person name="Lynch S.C."/>
            <person name="Garnas J.R."/>
            <person name="Kasson L.R."/>
            <person name="Stajich J.E."/>
        </authorList>
    </citation>
    <scope>NUCLEOTIDE SEQUENCE [LARGE SCALE GENOMIC DNA]</scope>
    <source>
        <strain evidence="5 6">NRRL 64653</strain>
    </source>
</reference>
<feature type="domain" description="Zn(2)-C6 fungal-type" evidence="4">
    <location>
        <begin position="9"/>
        <end position="37"/>
    </location>
</feature>
<organism evidence="5 6">
    <name type="scientific">Neonectria punicea</name>
    <dbReference type="NCBI Taxonomy" id="979145"/>
    <lineage>
        <taxon>Eukaryota</taxon>
        <taxon>Fungi</taxon>
        <taxon>Dikarya</taxon>
        <taxon>Ascomycota</taxon>
        <taxon>Pezizomycotina</taxon>
        <taxon>Sordariomycetes</taxon>
        <taxon>Hypocreomycetidae</taxon>
        <taxon>Hypocreales</taxon>
        <taxon>Nectriaceae</taxon>
        <taxon>Neonectria</taxon>
    </lineage>
</organism>
<name>A0ABR1GVA0_9HYPO</name>
<feature type="region of interest" description="Disordered" evidence="3">
    <location>
        <begin position="203"/>
        <end position="222"/>
    </location>
</feature>
<sequence>RKRTKTFTGCWTCRKRKVKCDEARPNCRQCRDKSLACEGYGSRLQWLAPETSIKSASRSEIPSAPEQQQSLRRHIPAEPPESILSWSQVDGILCFIDSLEAGWGPTHGEDVCASIQNFGVFGVDRPSPVDQPPERHDATRHNHADVDAFLGPLESFASPSYSETAAAWDLCNLHGDQSHLDSLSFTPNEVVLADALAGGGQPHQAASYFSDDTKRPNESTAEGTWALGPYPQFRIEPQERFLMGHYMNRVVNIFCVIDNGKSPWKTIHLPRVLQSTGELSFGSQTTRIRNALRNALLSISAFYLSNDHHTGHRQDEAKKWGDVTSRYRYEAIGLLKEGVEIDLYAKERPKYKEFLATMLSMITINVMSGDTGTCGVHLDGAEQLISYMSIRKPKFSRKAHALHRIYLYLRVIHESTAVKARNTTGPRFSAFSGSTRTMAPGPSTSMKQTVVEAEESPSSMDPAAEMAAYECIYGIPQNLLMMLKEAIETIDRVEHERATTGSVRISESLESMCDHLEKDILDWPLEERLERCRETNKGISAKIIYHQTTAFHNALIIYFSQNVRLLGHRYMHSYVETILDSIEAIEQIKAETNILAAPLFWPAFIGATEAFEAQHQERFKQWYGNVGVYGIEAVRTGIQVVHEVWSQGPVSHGQLRSLWRGIVDRTGNSLMLT</sequence>
<dbReference type="Pfam" id="PF11951">
    <property type="entry name" value="Fungal_trans_2"/>
    <property type="match status" value="1"/>
</dbReference>
<dbReference type="PANTHER" id="PTHR37534:SF46">
    <property type="entry name" value="ZN(II)2CYS6 TRANSCRIPTION FACTOR (EUROFUNG)"/>
    <property type="match status" value="1"/>
</dbReference>
<dbReference type="CDD" id="cd00067">
    <property type="entry name" value="GAL4"/>
    <property type="match status" value="1"/>
</dbReference>
<dbReference type="PANTHER" id="PTHR37534">
    <property type="entry name" value="TRANSCRIPTIONAL ACTIVATOR PROTEIN UGA3"/>
    <property type="match status" value="1"/>
</dbReference>
<feature type="non-terminal residue" evidence="5">
    <location>
        <position position="1"/>
    </location>
</feature>
<dbReference type="InterPro" id="IPR021858">
    <property type="entry name" value="Fun_TF"/>
</dbReference>